<dbReference type="AlphaFoldDB" id="A0A3B6C9J9"/>
<dbReference type="InterPro" id="IPR032675">
    <property type="entry name" value="LRR_dom_sf"/>
</dbReference>
<accession>A0A3B6C9J9</accession>
<dbReference type="Gramene" id="TraesWEE_scaffold_096772_01G000100.1">
    <property type="protein sequence ID" value="TraesWEE_scaffold_096772_01G000100.1"/>
    <property type="gene ID" value="TraesWEE_scaffold_096772_01G000100"/>
</dbReference>
<dbReference type="PANTHER" id="PTHR38926:SF46">
    <property type="entry name" value="F-BOX DOMAIN-CONTAINING PROTEIN"/>
    <property type="match status" value="1"/>
</dbReference>
<dbReference type="SUPFAM" id="SSF81383">
    <property type="entry name" value="F-box domain"/>
    <property type="match status" value="1"/>
</dbReference>
<dbReference type="OrthoDB" id="611282at2759"/>
<organism evidence="2">
    <name type="scientific">Triticum aestivum</name>
    <name type="common">Wheat</name>
    <dbReference type="NCBI Taxonomy" id="4565"/>
    <lineage>
        <taxon>Eukaryota</taxon>
        <taxon>Viridiplantae</taxon>
        <taxon>Streptophyta</taxon>
        <taxon>Embryophyta</taxon>
        <taxon>Tracheophyta</taxon>
        <taxon>Spermatophyta</taxon>
        <taxon>Magnoliopsida</taxon>
        <taxon>Liliopsida</taxon>
        <taxon>Poales</taxon>
        <taxon>Poaceae</taxon>
        <taxon>BOP clade</taxon>
        <taxon>Pooideae</taxon>
        <taxon>Triticodae</taxon>
        <taxon>Triticeae</taxon>
        <taxon>Triticinae</taxon>
        <taxon>Triticum</taxon>
    </lineage>
</organism>
<dbReference type="InterPro" id="IPR036047">
    <property type="entry name" value="F-box-like_dom_sf"/>
</dbReference>
<dbReference type="OMA" id="ENDDIAW"/>
<protein>
    <recommendedName>
        <fullName evidence="4">F-box domain-containing protein</fullName>
    </recommendedName>
</protein>
<reference evidence="2" key="2">
    <citation type="submission" date="2018-10" db="UniProtKB">
        <authorList>
            <consortium name="EnsemblPlants"/>
        </authorList>
    </citation>
    <scope>IDENTIFICATION</scope>
</reference>
<dbReference type="Gramene" id="TraesLDM2B03G00988650.1">
    <property type="protein sequence ID" value="TraesLDM2B03G00988650.1"/>
    <property type="gene ID" value="TraesLDM2B03G00988650"/>
</dbReference>
<dbReference type="STRING" id="4565.A0A3B6C9J9"/>
<dbReference type="Gramene" id="TraesMAC2B03G00985490.1">
    <property type="protein sequence ID" value="TraesMAC2B03G00985490.1"/>
    <property type="gene ID" value="TraesMAC2B03G00985490"/>
</dbReference>
<dbReference type="PANTHER" id="PTHR38926">
    <property type="entry name" value="F-BOX DOMAIN CONTAINING PROTEIN, EXPRESSED"/>
    <property type="match status" value="1"/>
</dbReference>
<keyword evidence="1" id="KW-0812">Transmembrane</keyword>
<dbReference type="Gramene" id="TraesSYM2B03G01002260.1">
    <property type="protein sequence ID" value="TraesSYM2B03G01002260.1"/>
    <property type="gene ID" value="TraesSYM2B03G01002260"/>
</dbReference>
<dbReference type="Gene3D" id="3.80.10.10">
    <property type="entry name" value="Ribonuclease Inhibitor"/>
    <property type="match status" value="1"/>
</dbReference>
<dbReference type="Gramene" id="TraesJAG2B03G00987470.1">
    <property type="protein sequence ID" value="TraesJAG2B03G00987470.1"/>
    <property type="gene ID" value="TraesJAG2B03G00987470"/>
</dbReference>
<dbReference type="Gramene" id="TraesNOR2B03G01001570.1">
    <property type="protein sequence ID" value="TraesNOR2B03G01001570.1"/>
    <property type="gene ID" value="TraesNOR2B03G01001570"/>
</dbReference>
<sequence>MDDVTPPLPEPPARDWSLLPLDVLSLIFVRLGAVEVLMGAGLVCRWWLQAPKLPEVYRAVDTENDDIAWMDAAVLRAMARAAVDRSDGQLRVFAGRLFVNDGLMKYIVERSPLLTTLRLEYCFFDVFGTRLINVIRESPLLQLRSLEETYLEVEELTDVLESCPLLEVLQVNNCFKIYDDEESLLRAKFARIKTMTVRCDVDFNYPTDFESEDFDFASDSEFFQ</sequence>
<evidence type="ECO:0000313" key="2">
    <source>
        <dbReference type="EnsemblPlants" id="TraesCS2B02G385500.1"/>
    </source>
</evidence>
<dbReference type="Gramene" id="TraesROB_scaffold_017379_01G000400.1">
    <property type="protein sequence ID" value="TraesROB_scaffold_017379_01G000400.1"/>
    <property type="gene ID" value="TraesROB_scaffold_017379_01G000400"/>
</dbReference>
<evidence type="ECO:0000256" key="1">
    <source>
        <dbReference type="SAM" id="Phobius"/>
    </source>
</evidence>
<keyword evidence="3" id="KW-1185">Reference proteome</keyword>
<reference evidence="2" key="1">
    <citation type="submission" date="2018-08" db="EMBL/GenBank/DDBJ databases">
        <authorList>
            <person name="Rossello M."/>
        </authorList>
    </citation>
    <scope>NUCLEOTIDE SEQUENCE [LARGE SCALE GENOMIC DNA]</scope>
    <source>
        <strain evidence="2">cv. Chinese Spring</strain>
    </source>
</reference>
<dbReference type="Gramene" id="TraesCS2B02G385500.1">
    <property type="protein sequence ID" value="TraesCS2B02G385500.1"/>
    <property type="gene ID" value="TraesCS2B02G385500"/>
</dbReference>
<proteinExistence type="predicted"/>
<dbReference type="EnsemblPlants" id="TraesCS2B02G385500.1">
    <property type="protein sequence ID" value="TraesCS2B02G385500.1"/>
    <property type="gene ID" value="TraesCS2B02G385500"/>
</dbReference>
<dbReference type="Gene3D" id="1.20.1280.50">
    <property type="match status" value="1"/>
</dbReference>
<dbReference type="Gramene" id="TraesSTA2B03G00983290.1">
    <property type="protein sequence ID" value="TraesSTA2B03G00983290.1"/>
    <property type="gene ID" value="TraesSTA2B03G00983290"/>
</dbReference>
<keyword evidence="1" id="KW-1133">Transmembrane helix</keyword>
<feature type="transmembrane region" description="Helical" evidence="1">
    <location>
        <begin position="23"/>
        <end position="48"/>
    </location>
</feature>
<keyword evidence="1" id="KW-0472">Membrane</keyword>
<dbReference type="Gramene" id="TraesCAD_scaffold_008267_01G000500.1">
    <property type="protein sequence ID" value="TraesCAD_scaffold_008267_01G000500.1"/>
    <property type="gene ID" value="TraesCAD_scaffold_008267_01G000500"/>
</dbReference>
<dbReference type="SUPFAM" id="SSF52047">
    <property type="entry name" value="RNI-like"/>
    <property type="match status" value="1"/>
</dbReference>
<dbReference type="Gramene" id="TraesCLE_scaffold_017045_01G000100.1">
    <property type="protein sequence ID" value="TraesCLE_scaffold_017045_01G000100.1"/>
    <property type="gene ID" value="TraesCLE_scaffold_017045_01G000100"/>
</dbReference>
<dbReference type="Proteomes" id="UP000019116">
    <property type="component" value="Chromosome 2B"/>
</dbReference>
<dbReference type="Gramene" id="TraesJUL2B03G00994370.1">
    <property type="protein sequence ID" value="TraesJUL2B03G00994370.1"/>
    <property type="gene ID" value="TraesJUL2B03G00994370"/>
</dbReference>
<name>A0A3B6C9J9_WHEAT</name>
<evidence type="ECO:0008006" key="4">
    <source>
        <dbReference type="Google" id="ProtNLM"/>
    </source>
</evidence>
<evidence type="ECO:0000313" key="3">
    <source>
        <dbReference type="Proteomes" id="UP000019116"/>
    </source>
</evidence>
<dbReference type="Gramene" id="TraesCS2B03G0988200.1">
    <property type="protein sequence ID" value="TraesCS2B03G0988200.1.CDS"/>
    <property type="gene ID" value="TraesCS2B03G0988200"/>
</dbReference>
<dbReference type="Gramene" id="TraesARI2B03G01002570.1">
    <property type="protein sequence ID" value="TraesARI2B03G01002570.1"/>
    <property type="gene ID" value="TraesARI2B03G01002570"/>
</dbReference>
<dbReference type="GO" id="GO:1905761">
    <property type="term" value="F:SCF ubiquitin ligase complex binding"/>
    <property type="evidence" value="ECO:0000318"/>
    <property type="project" value="GO_Central"/>
</dbReference>
<dbReference type="Gramene" id="TraesRN2B0101025200.1">
    <property type="protein sequence ID" value="TraesRN2B0101025200.1"/>
    <property type="gene ID" value="TraesRN2B0101025200"/>
</dbReference>
<dbReference type="Gramene" id="TraesCLE_scaffold_128222_01G000100.1">
    <property type="protein sequence ID" value="TraesCLE_scaffold_128222_01G000100.1"/>
    <property type="gene ID" value="TraesCLE_scaffold_128222_01G000100"/>
</dbReference>